<dbReference type="PANTHER" id="PTHR36707:SF1">
    <property type="entry name" value="T20M3.17 PROTEIN"/>
    <property type="match status" value="1"/>
</dbReference>
<proteinExistence type="predicted"/>
<evidence type="ECO:0000313" key="3">
    <source>
        <dbReference type="Proteomes" id="UP000092600"/>
    </source>
</evidence>
<evidence type="ECO:0000313" key="2">
    <source>
        <dbReference type="EMBL" id="OAY71792.1"/>
    </source>
</evidence>
<feature type="region of interest" description="Disordered" evidence="1">
    <location>
        <begin position="348"/>
        <end position="377"/>
    </location>
</feature>
<gene>
    <name evidence="2" type="ORF">ACMD2_00752</name>
</gene>
<dbReference type="AlphaFoldDB" id="A0A199V3Y0"/>
<sequence>MAKEIRLQDASEHNAGDADRIRKREVADISVKFHIQDIDLKKQISDAEGMSNDGDSLGFSSDCNSPSFLSSDSSEFDHNGVSLHDQFSSMLSLSRIPGPLMVEETKEDSNICKYNIGPFNDVPIIANGSRDSVEVKDLAQDKVANEVKDTLIVRLESDDSSFEKSPSENSSVISSPGRSLSSEDYTPSPNSDRTDIWVSSLDLNNEDSRLIQDKEQGFDIFDSDFPSPSFSVWRNRHMQSSKIEGENTLEDLDSDEPLFWPLDHTSYYSPEFEKFLCLSPCKHTREISSNGFHQLNPVRSRLEEKNSHSMGRNSSSQACRSLIFNSKSKPTAKERKIKVLDNSVQKIASAPSRLSRSSKASSEQQPCNSSKKKRPLHLKVDVEKSHGGWQIRNKPLQDLEASDLQNLVAEGFSIEKLVGLNEFDGHEGISCAGGDDQLTLNGSPCLHKHGVEPSKQ</sequence>
<dbReference type="EMBL" id="LSRQ01003333">
    <property type="protein sequence ID" value="OAY71792.1"/>
    <property type="molecule type" value="Genomic_DNA"/>
</dbReference>
<evidence type="ECO:0000256" key="1">
    <source>
        <dbReference type="SAM" id="MobiDB-lite"/>
    </source>
</evidence>
<feature type="region of interest" description="Disordered" evidence="1">
    <location>
        <begin position="1"/>
        <end position="20"/>
    </location>
</feature>
<name>A0A199V3Y0_ANACO</name>
<feature type="region of interest" description="Disordered" evidence="1">
    <location>
        <begin position="158"/>
        <end position="193"/>
    </location>
</feature>
<dbReference type="PANTHER" id="PTHR36707">
    <property type="entry name" value="T20M3.17 PROTEIN"/>
    <property type="match status" value="1"/>
</dbReference>
<accession>A0A199V3Y0</accession>
<dbReference type="Proteomes" id="UP000092600">
    <property type="component" value="Unassembled WGS sequence"/>
</dbReference>
<organism evidence="2 3">
    <name type="scientific">Ananas comosus</name>
    <name type="common">Pineapple</name>
    <name type="synonym">Ananas ananas</name>
    <dbReference type="NCBI Taxonomy" id="4615"/>
    <lineage>
        <taxon>Eukaryota</taxon>
        <taxon>Viridiplantae</taxon>
        <taxon>Streptophyta</taxon>
        <taxon>Embryophyta</taxon>
        <taxon>Tracheophyta</taxon>
        <taxon>Spermatophyta</taxon>
        <taxon>Magnoliopsida</taxon>
        <taxon>Liliopsida</taxon>
        <taxon>Poales</taxon>
        <taxon>Bromeliaceae</taxon>
        <taxon>Bromelioideae</taxon>
        <taxon>Ananas</taxon>
    </lineage>
</organism>
<protein>
    <submittedName>
        <fullName evidence="2">Uncharacterized protein</fullName>
    </submittedName>
</protein>
<reference evidence="2 3" key="1">
    <citation type="journal article" date="2016" name="DNA Res.">
        <title>The draft genome of MD-2 pineapple using hybrid error correction of long reads.</title>
        <authorList>
            <person name="Redwan R.M."/>
            <person name="Saidin A."/>
            <person name="Kumar S.V."/>
        </authorList>
    </citation>
    <scope>NUCLEOTIDE SEQUENCE [LARGE SCALE GENOMIC DNA]</scope>
    <source>
        <strain evidence="3">cv. MD2</strain>
        <tissue evidence="2">Leaf</tissue>
    </source>
</reference>
<feature type="compositionally biased region" description="Polar residues" evidence="1">
    <location>
        <begin position="176"/>
        <end position="191"/>
    </location>
</feature>
<feature type="compositionally biased region" description="Low complexity" evidence="1">
    <location>
        <begin position="348"/>
        <end position="362"/>
    </location>
</feature>
<comment type="caution">
    <text evidence="2">The sequence shown here is derived from an EMBL/GenBank/DDBJ whole genome shotgun (WGS) entry which is preliminary data.</text>
</comment>